<gene>
    <name evidence="2" type="ORF">GUJ93_ZPchr0002g26210</name>
</gene>
<evidence type="ECO:0000313" key="2">
    <source>
        <dbReference type="EMBL" id="KAG8060165.1"/>
    </source>
</evidence>
<sequence>MSKPQVNVNTASGTPNQAILRNGMTHNQGPLPNQGSTFSAPVNTAAGTHLTKSVMNVFHDPAVRKIIREQVDMGNIYSTADDNHFKSTMNG</sequence>
<proteinExistence type="predicted"/>
<evidence type="ECO:0000313" key="3">
    <source>
        <dbReference type="Proteomes" id="UP000729402"/>
    </source>
</evidence>
<dbReference type="OrthoDB" id="25571at2759"/>
<accession>A0A8J5VC47</accession>
<dbReference type="AlphaFoldDB" id="A0A8J5VC47"/>
<reference evidence="2" key="2">
    <citation type="submission" date="2021-02" db="EMBL/GenBank/DDBJ databases">
        <authorList>
            <person name="Kimball J.A."/>
            <person name="Haas M.W."/>
            <person name="Macchietto M."/>
            <person name="Kono T."/>
            <person name="Duquette J."/>
            <person name="Shao M."/>
        </authorList>
    </citation>
    <scope>NUCLEOTIDE SEQUENCE</scope>
    <source>
        <tissue evidence="2">Fresh leaf tissue</tissue>
    </source>
</reference>
<name>A0A8J5VC47_ZIZPA</name>
<comment type="caution">
    <text evidence="2">The sequence shown here is derived from an EMBL/GenBank/DDBJ whole genome shotgun (WGS) entry which is preliminary data.</text>
</comment>
<keyword evidence="3" id="KW-1185">Reference proteome</keyword>
<dbReference type="Proteomes" id="UP000729402">
    <property type="component" value="Unassembled WGS sequence"/>
</dbReference>
<protein>
    <submittedName>
        <fullName evidence="2">Uncharacterized protein</fullName>
    </submittedName>
</protein>
<organism evidence="2 3">
    <name type="scientific">Zizania palustris</name>
    <name type="common">Northern wild rice</name>
    <dbReference type="NCBI Taxonomy" id="103762"/>
    <lineage>
        <taxon>Eukaryota</taxon>
        <taxon>Viridiplantae</taxon>
        <taxon>Streptophyta</taxon>
        <taxon>Embryophyta</taxon>
        <taxon>Tracheophyta</taxon>
        <taxon>Spermatophyta</taxon>
        <taxon>Magnoliopsida</taxon>
        <taxon>Liliopsida</taxon>
        <taxon>Poales</taxon>
        <taxon>Poaceae</taxon>
        <taxon>BOP clade</taxon>
        <taxon>Oryzoideae</taxon>
        <taxon>Oryzeae</taxon>
        <taxon>Zizaniinae</taxon>
        <taxon>Zizania</taxon>
    </lineage>
</organism>
<feature type="region of interest" description="Disordered" evidence="1">
    <location>
        <begin position="1"/>
        <end position="42"/>
    </location>
</feature>
<evidence type="ECO:0000256" key="1">
    <source>
        <dbReference type="SAM" id="MobiDB-lite"/>
    </source>
</evidence>
<dbReference type="EMBL" id="JAAALK010000287">
    <property type="protein sequence ID" value="KAG8060165.1"/>
    <property type="molecule type" value="Genomic_DNA"/>
</dbReference>
<reference evidence="2" key="1">
    <citation type="journal article" date="2021" name="bioRxiv">
        <title>Whole Genome Assembly and Annotation of Northern Wild Rice, Zizania palustris L., Supports a Whole Genome Duplication in the Zizania Genus.</title>
        <authorList>
            <person name="Haas M."/>
            <person name="Kono T."/>
            <person name="Macchietto M."/>
            <person name="Millas R."/>
            <person name="McGilp L."/>
            <person name="Shao M."/>
            <person name="Duquette J."/>
            <person name="Hirsch C.N."/>
            <person name="Kimball J."/>
        </authorList>
    </citation>
    <scope>NUCLEOTIDE SEQUENCE</scope>
    <source>
        <tissue evidence="2">Fresh leaf tissue</tissue>
    </source>
</reference>